<evidence type="ECO:0000313" key="2">
    <source>
        <dbReference type="Proteomes" id="UP001152531"/>
    </source>
</evidence>
<accession>A0ACA9Y2S4</accession>
<sequence length="122" mass="13673">MEGWNDCPVITRSSSSLVMGMSTSTPSLSTPSLTPTDSTDKSVGSIINELCSKPTKLSDKMLSNIKTKLENNIDKMEQHKQFIFHLYDSEEDVKEKIIEFMIINDGVSSWCVPLKKLIESIE</sequence>
<keyword evidence="2" id="KW-1185">Reference proteome</keyword>
<gene>
    <name evidence="1" type="ORF">CLIB1444_01S17326</name>
</gene>
<protein>
    <submittedName>
        <fullName evidence="1">Uncharacterized protein</fullName>
    </submittedName>
</protein>
<name>A0ACA9Y2S4_9ASCO</name>
<reference evidence="1" key="1">
    <citation type="submission" date="2022-06" db="EMBL/GenBank/DDBJ databases">
        <authorList>
            <person name="Legras J.-L."/>
            <person name="Devillers H."/>
            <person name="Grondin C."/>
        </authorList>
    </citation>
    <scope>NUCLEOTIDE SEQUENCE</scope>
    <source>
        <strain evidence="1">CLIB 1444</strain>
    </source>
</reference>
<organism evidence="1 2">
    <name type="scientific">[Candida] jaroonii</name>
    <dbReference type="NCBI Taxonomy" id="467808"/>
    <lineage>
        <taxon>Eukaryota</taxon>
        <taxon>Fungi</taxon>
        <taxon>Dikarya</taxon>
        <taxon>Ascomycota</taxon>
        <taxon>Saccharomycotina</taxon>
        <taxon>Pichiomycetes</taxon>
        <taxon>Debaryomycetaceae</taxon>
        <taxon>Yamadazyma</taxon>
    </lineage>
</organism>
<dbReference type="EMBL" id="CALSDN010000001">
    <property type="protein sequence ID" value="CAH6718915.1"/>
    <property type="molecule type" value="Genomic_DNA"/>
</dbReference>
<proteinExistence type="predicted"/>
<comment type="caution">
    <text evidence="1">The sequence shown here is derived from an EMBL/GenBank/DDBJ whole genome shotgun (WGS) entry which is preliminary data.</text>
</comment>
<dbReference type="Proteomes" id="UP001152531">
    <property type="component" value="Unassembled WGS sequence"/>
</dbReference>
<evidence type="ECO:0000313" key="1">
    <source>
        <dbReference type="EMBL" id="CAH6718915.1"/>
    </source>
</evidence>